<keyword evidence="5" id="KW-0812">Transmembrane</keyword>
<evidence type="ECO:0000256" key="1">
    <source>
        <dbReference type="ARBA" id="ARBA00007867"/>
    </source>
</evidence>
<dbReference type="Pfam" id="PF01564">
    <property type="entry name" value="Spermine_synth"/>
    <property type="match status" value="1"/>
</dbReference>
<organism evidence="7 8">
    <name type="scientific">Candidatus Wolfebacteria bacterium RIFOXYD1_FULL_48_65</name>
    <dbReference type="NCBI Taxonomy" id="1802561"/>
    <lineage>
        <taxon>Bacteria</taxon>
        <taxon>Candidatus Wolfeibacteriota</taxon>
    </lineage>
</organism>
<dbReference type="NCBIfam" id="NF037959">
    <property type="entry name" value="MFS_SpdSyn"/>
    <property type="match status" value="1"/>
</dbReference>
<dbReference type="SUPFAM" id="SSF103473">
    <property type="entry name" value="MFS general substrate transporter"/>
    <property type="match status" value="1"/>
</dbReference>
<feature type="active site" description="Proton acceptor" evidence="4">
    <location>
        <position position="359"/>
    </location>
</feature>
<accession>A0A1F8E296</accession>
<keyword evidence="2 4" id="KW-0808">Transferase</keyword>
<dbReference type="PANTHER" id="PTHR43317">
    <property type="entry name" value="THERMOSPERMINE SYNTHASE ACAULIS5"/>
    <property type="match status" value="1"/>
</dbReference>
<comment type="similarity">
    <text evidence="1">Belongs to the spermidine/spermine synthase family.</text>
</comment>
<keyword evidence="5" id="KW-0472">Membrane</keyword>
<dbReference type="PANTHER" id="PTHR43317:SF1">
    <property type="entry name" value="THERMOSPERMINE SYNTHASE ACAULIS5"/>
    <property type="match status" value="1"/>
</dbReference>
<dbReference type="Gene3D" id="1.20.1250.20">
    <property type="entry name" value="MFS general substrate transporter like domains"/>
    <property type="match status" value="1"/>
</dbReference>
<feature type="transmembrane region" description="Helical" evidence="5">
    <location>
        <begin position="173"/>
        <end position="191"/>
    </location>
</feature>
<dbReference type="Proteomes" id="UP000179057">
    <property type="component" value="Unassembled WGS sequence"/>
</dbReference>
<dbReference type="InterPro" id="IPR030374">
    <property type="entry name" value="PABS"/>
</dbReference>
<dbReference type="InterPro" id="IPR029063">
    <property type="entry name" value="SAM-dependent_MTases_sf"/>
</dbReference>
<dbReference type="PROSITE" id="PS51006">
    <property type="entry name" value="PABS_2"/>
    <property type="match status" value="1"/>
</dbReference>
<feature type="transmembrane region" description="Helical" evidence="5">
    <location>
        <begin position="105"/>
        <end position="126"/>
    </location>
</feature>
<dbReference type="Gene3D" id="3.40.50.150">
    <property type="entry name" value="Vaccinia Virus protein VP39"/>
    <property type="match status" value="1"/>
</dbReference>
<gene>
    <name evidence="7" type="ORF">A2610_01840</name>
</gene>
<evidence type="ECO:0000256" key="5">
    <source>
        <dbReference type="SAM" id="Phobius"/>
    </source>
</evidence>
<evidence type="ECO:0000313" key="7">
    <source>
        <dbReference type="EMBL" id="OGM94095.1"/>
    </source>
</evidence>
<evidence type="ECO:0000313" key="8">
    <source>
        <dbReference type="Proteomes" id="UP000179057"/>
    </source>
</evidence>
<evidence type="ECO:0000256" key="2">
    <source>
        <dbReference type="ARBA" id="ARBA00022679"/>
    </source>
</evidence>
<feature type="transmembrane region" description="Helical" evidence="5">
    <location>
        <begin position="198"/>
        <end position="218"/>
    </location>
</feature>
<dbReference type="EMBL" id="MGIV01000017">
    <property type="protein sequence ID" value="OGM94095.1"/>
    <property type="molecule type" value="Genomic_DNA"/>
</dbReference>
<dbReference type="GO" id="GO:0006596">
    <property type="term" value="P:polyamine biosynthetic process"/>
    <property type="evidence" value="ECO:0007669"/>
    <property type="project" value="UniProtKB-UniRule"/>
</dbReference>
<keyword evidence="3 4" id="KW-0620">Polyamine biosynthesis</keyword>
<reference evidence="7 8" key="1">
    <citation type="journal article" date="2016" name="Nat. Commun.">
        <title>Thousands of microbial genomes shed light on interconnected biogeochemical processes in an aquifer system.</title>
        <authorList>
            <person name="Anantharaman K."/>
            <person name="Brown C.T."/>
            <person name="Hug L.A."/>
            <person name="Sharon I."/>
            <person name="Castelle C.J."/>
            <person name="Probst A.J."/>
            <person name="Thomas B.C."/>
            <person name="Singh A."/>
            <person name="Wilkins M.J."/>
            <person name="Karaoz U."/>
            <person name="Brodie E.L."/>
            <person name="Williams K.H."/>
            <person name="Hubbard S.S."/>
            <person name="Banfield J.F."/>
        </authorList>
    </citation>
    <scope>NUCLEOTIDE SEQUENCE [LARGE SCALE GENOMIC DNA]</scope>
</reference>
<feature type="transmembrane region" description="Helical" evidence="5">
    <location>
        <begin position="38"/>
        <end position="59"/>
    </location>
</feature>
<feature type="transmembrane region" description="Helical" evidence="5">
    <location>
        <begin position="71"/>
        <end position="93"/>
    </location>
</feature>
<protein>
    <recommendedName>
        <fullName evidence="6">PABS domain-containing protein</fullName>
    </recommendedName>
</protein>
<evidence type="ECO:0000256" key="3">
    <source>
        <dbReference type="ARBA" id="ARBA00023115"/>
    </source>
</evidence>
<feature type="domain" description="PABS" evidence="6">
    <location>
        <begin position="202"/>
        <end position="451"/>
    </location>
</feature>
<comment type="caution">
    <text evidence="7">The sequence shown here is derived from an EMBL/GenBank/DDBJ whole genome shotgun (WGS) entry which is preliminary data.</text>
</comment>
<dbReference type="AlphaFoldDB" id="A0A1F8E296"/>
<dbReference type="GO" id="GO:0010487">
    <property type="term" value="F:thermospermine synthase activity"/>
    <property type="evidence" value="ECO:0007669"/>
    <property type="project" value="TreeGrafter"/>
</dbReference>
<feature type="transmembrane region" description="Helical" evidence="5">
    <location>
        <begin position="7"/>
        <end position="26"/>
    </location>
</feature>
<dbReference type="InterPro" id="IPR036259">
    <property type="entry name" value="MFS_trans_sf"/>
</dbReference>
<evidence type="ECO:0000256" key="4">
    <source>
        <dbReference type="PROSITE-ProRule" id="PRU00354"/>
    </source>
</evidence>
<name>A0A1F8E296_9BACT</name>
<evidence type="ECO:0000259" key="6">
    <source>
        <dbReference type="PROSITE" id="PS51006"/>
    </source>
</evidence>
<feature type="transmembrane region" description="Helical" evidence="5">
    <location>
        <begin position="147"/>
        <end position="167"/>
    </location>
</feature>
<proteinExistence type="inferred from homology"/>
<sequence>MKKSVNILIVSSFMAGFALMTVELIATRLMAPYVGSSIYTWTSVIGVVLLGTAIGNYWGGIYADRHGSRESLATLFIAASTATFLIPLAAYFSPLLVVSGLPISVATFLLAAILFCVPAGFFGTLYPGILKLHLQNIDATGARSGQISAAWSLGGIMGTFLTGFYFIGYLGSTATVLAIAVVLLINAAILFRLKKKRVLSIAVLFLIVGMMTYAMHLFTDGKGSVFVAESEYYKIRVVDSKLKDNGRVRVLFLDADAHSMEGLDGQQLDIYPEIYPIFSVINKNIHSALLLGGGSYALSKNIADFYKGADVTTVEIDPKVQQAAEDYFRLKEYPVRAEISDGRVFLQQTDKKYDLIFSDVYNSLISIPWHMTTIEFDRLVKSRLNPDGIYAINIIASLEGTDARLFQSMAKTFGAVFGEYYVFAYGKDARQPQNIILVGVNGPPNMFSDAELHEWIARLPGGEVLAKKLVAGYRVTDEKAMVLTDDHAPIERLMAPLIEDYFSKYVGIYYSVIFSRG</sequence>
<dbReference type="SUPFAM" id="SSF53335">
    <property type="entry name" value="S-adenosyl-L-methionine-dependent methyltransferases"/>
    <property type="match status" value="1"/>
</dbReference>
<keyword evidence="5" id="KW-1133">Transmembrane helix</keyword>